<dbReference type="InterPro" id="IPR035093">
    <property type="entry name" value="RelE/ParE_toxin_dom_sf"/>
</dbReference>
<evidence type="ECO:0000313" key="4">
    <source>
        <dbReference type="Proteomes" id="UP000326695"/>
    </source>
</evidence>
<dbReference type="SUPFAM" id="SSF143011">
    <property type="entry name" value="RelE-like"/>
    <property type="match status" value="1"/>
</dbReference>
<dbReference type="GO" id="GO:0004521">
    <property type="term" value="F:RNA endonuclease activity"/>
    <property type="evidence" value="ECO:0007669"/>
    <property type="project" value="TreeGrafter"/>
</dbReference>
<feature type="active site" description="Proton donor" evidence="2">
    <location>
        <position position="79"/>
    </location>
</feature>
<dbReference type="Pfam" id="PF15738">
    <property type="entry name" value="YafQ_toxin"/>
    <property type="match status" value="1"/>
</dbReference>
<keyword evidence="1" id="KW-1277">Toxin-antitoxin system</keyword>
<dbReference type="PIRSF" id="PIRSF006156">
    <property type="entry name" value="YafQ"/>
    <property type="match status" value="1"/>
</dbReference>
<evidence type="ECO:0000313" key="3">
    <source>
        <dbReference type="EMBL" id="QED93025.1"/>
    </source>
</evidence>
<gene>
    <name evidence="3" type="ORF">EZJ17_10065</name>
</gene>
<dbReference type="AlphaFoldDB" id="A0AAX1FAB1"/>
<dbReference type="Proteomes" id="UP000326695">
    <property type="component" value="Plasmid unnamed1"/>
</dbReference>
<dbReference type="GO" id="GO:0006402">
    <property type="term" value="P:mRNA catabolic process"/>
    <property type="evidence" value="ECO:0007669"/>
    <property type="project" value="TreeGrafter"/>
</dbReference>
<dbReference type="NCBIfam" id="TIGR02385">
    <property type="entry name" value="RelE_StbE"/>
    <property type="match status" value="1"/>
</dbReference>
<dbReference type="InterPro" id="IPR004386">
    <property type="entry name" value="Toxin_YafQ-like"/>
</dbReference>
<sequence length="84" mass="9897">MTGQFKRDVKKHCSELISKEGIEILGKLIRDLPLPEKYSDHKLSHNWADCRDCHIRPDLVLIYRKTKENVLQLIRLGTHSELFK</sequence>
<keyword evidence="4" id="KW-1185">Reference proteome</keyword>
<evidence type="ECO:0000256" key="1">
    <source>
        <dbReference type="ARBA" id="ARBA00022649"/>
    </source>
</evidence>
<geneLocation type="plasmid" evidence="3 4">
    <name>unnamed1</name>
</geneLocation>
<name>A0AAX1FAB1_9NEIS</name>
<proteinExistence type="predicted"/>
<dbReference type="PANTHER" id="PTHR40588:SF1">
    <property type="entry name" value="MRNA INTERFERASE TOXIN YAFQ"/>
    <property type="match status" value="1"/>
</dbReference>
<accession>A0AAX1FAB1</accession>
<protein>
    <submittedName>
        <fullName evidence="3">Type II toxin-antitoxin system YafQ family toxin</fullName>
    </submittedName>
</protein>
<dbReference type="GO" id="GO:0006415">
    <property type="term" value="P:translational termination"/>
    <property type="evidence" value="ECO:0007669"/>
    <property type="project" value="TreeGrafter"/>
</dbReference>
<dbReference type="EMBL" id="CP038019">
    <property type="protein sequence ID" value="QED93025.1"/>
    <property type="molecule type" value="Genomic_DNA"/>
</dbReference>
<dbReference type="KEGG" id="eex:EZJ17_10065"/>
<evidence type="ECO:0000256" key="2">
    <source>
        <dbReference type="PIRSR" id="PIRSR006156-1"/>
    </source>
</evidence>
<dbReference type="InterPro" id="IPR007712">
    <property type="entry name" value="RelE/ParE_toxin"/>
</dbReference>
<dbReference type="Gene3D" id="3.30.2310.20">
    <property type="entry name" value="RelE-like"/>
    <property type="match status" value="1"/>
</dbReference>
<dbReference type="PANTHER" id="PTHR40588">
    <property type="entry name" value="MRNA INTERFERASE TOXIN YAFQ"/>
    <property type="match status" value="1"/>
</dbReference>
<reference evidence="4" key="1">
    <citation type="journal article" date="2019" name="J. Anim. Genet.">
        <title>Description and whole genome sequencing of Eikenella exigua sp. nov., isolated from brain abscess and blood.</title>
        <authorList>
            <person name="Stormo K.A."/>
            <person name="Nygaard R.M."/>
            <person name="Bruvold T.S."/>
            <person name="Dimmen G."/>
            <person name="Lindemann P.C."/>
            <person name="Jordal S."/>
            <person name="Kommedal O."/>
        </authorList>
    </citation>
    <scope>NUCLEOTIDE SEQUENCE [LARGE SCALE GENOMIC DNA]</scope>
    <source>
        <strain evidence="4">PXX</strain>
        <plasmid evidence="4">unnamed1</plasmid>
    </source>
</reference>
<organism evidence="3 4">
    <name type="scientific">Eikenella exigua</name>
    <dbReference type="NCBI Taxonomy" id="2528037"/>
    <lineage>
        <taxon>Bacteria</taxon>
        <taxon>Pseudomonadati</taxon>
        <taxon>Pseudomonadota</taxon>
        <taxon>Betaproteobacteria</taxon>
        <taxon>Neisseriales</taxon>
        <taxon>Neisseriaceae</taxon>
        <taxon>Eikenella</taxon>
    </lineage>
</organism>
<keyword evidence="3" id="KW-0614">Plasmid</keyword>